<reference evidence="1" key="1">
    <citation type="submission" date="2021-02" db="EMBL/GenBank/DDBJ databases">
        <authorList>
            <person name="Nowell W R."/>
        </authorList>
    </citation>
    <scope>NUCLEOTIDE SEQUENCE</scope>
</reference>
<sequence length="170" mass="19473">NDPQPDICEVEFVENPFHTKLEVENTDKRSFNEIEKSTFTSASASTVPEKPQIEITPENCFFCLPISKGPLKRLCKNLPFSRYAIIIPIEHIPTIRKNKVKFLNGDGSDDIKDSSLYKEIESFKHTLINRVNNIHHHVQMLPIPSELLKNAGNSENKFTKVLNEKTKINK</sequence>
<accession>A0A820AD55</accession>
<dbReference type="EMBL" id="CAJOAX010018715">
    <property type="protein sequence ID" value="CAF4183330.1"/>
    <property type="molecule type" value="Genomic_DNA"/>
</dbReference>
<organism evidence="1 2">
    <name type="scientific">Rotaria sordida</name>
    <dbReference type="NCBI Taxonomy" id="392033"/>
    <lineage>
        <taxon>Eukaryota</taxon>
        <taxon>Metazoa</taxon>
        <taxon>Spiralia</taxon>
        <taxon>Gnathifera</taxon>
        <taxon>Rotifera</taxon>
        <taxon>Eurotatoria</taxon>
        <taxon>Bdelloidea</taxon>
        <taxon>Philodinida</taxon>
        <taxon>Philodinidae</taxon>
        <taxon>Rotaria</taxon>
    </lineage>
</organism>
<evidence type="ECO:0000313" key="2">
    <source>
        <dbReference type="Proteomes" id="UP000663823"/>
    </source>
</evidence>
<dbReference type="Proteomes" id="UP000663823">
    <property type="component" value="Unassembled WGS sequence"/>
</dbReference>
<gene>
    <name evidence="1" type="ORF">OTI717_LOCUS37794</name>
</gene>
<protein>
    <submittedName>
        <fullName evidence="1">Uncharacterized protein</fullName>
    </submittedName>
</protein>
<name>A0A820AD55_9BILA</name>
<dbReference type="AlphaFoldDB" id="A0A820AD55"/>
<feature type="non-terminal residue" evidence="1">
    <location>
        <position position="1"/>
    </location>
</feature>
<evidence type="ECO:0000313" key="1">
    <source>
        <dbReference type="EMBL" id="CAF4183330.1"/>
    </source>
</evidence>
<comment type="caution">
    <text evidence="1">The sequence shown here is derived from an EMBL/GenBank/DDBJ whole genome shotgun (WGS) entry which is preliminary data.</text>
</comment>
<proteinExistence type="predicted"/>